<gene>
    <name evidence="1" type="ORF">SDC9_05216</name>
</gene>
<organism evidence="1">
    <name type="scientific">bioreactor metagenome</name>
    <dbReference type="NCBI Taxonomy" id="1076179"/>
    <lineage>
        <taxon>unclassified sequences</taxon>
        <taxon>metagenomes</taxon>
        <taxon>ecological metagenomes</taxon>
    </lineage>
</organism>
<accession>A0A644T167</accession>
<proteinExistence type="predicted"/>
<dbReference type="EMBL" id="VSSQ01000010">
    <property type="protein sequence ID" value="MPL59661.1"/>
    <property type="molecule type" value="Genomic_DNA"/>
</dbReference>
<dbReference type="AlphaFoldDB" id="A0A644T167"/>
<reference evidence="1" key="1">
    <citation type="submission" date="2019-08" db="EMBL/GenBank/DDBJ databases">
        <authorList>
            <person name="Kucharzyk K."/>
            <person name="Murdoch R.W."/>
            <person name="Higgins S."/>
            <person name="Loffler F."/>
        </authorList>
    </citation>
    <scope>NUCLEOTIDE SEQUENCE</scope>
</reference>
<sequence>MKKLVYGLILMMGVALCRDGAAAALNDSPPFLGLDGVFLTAAEMEGIVGGLPRCCHHPRYDAIEDKCLNNKGQKYNGGVNDCDIWVENNLREAGIDIASKWGPAKTTSVRGHMERLKGELTATAPLGWSIEFIDNSHVALVRVNEDGSADLYHQGYNAVTPYSEAWEGSRGYHYRNSRSAYWGDTPRFWKFR</sequence>
<name>A0A644T167_9ZZZZ</name>
<comment type="caution">
    <text evidence="1">The sequence shown here is derived from an EMBL/GenBank/DDBJ whole genome shotgun (WGS) entry which is preliminary data.</text>
</comment>
<evidence type="ECO:0000313" key="1">
    <source>
        <dbReference type="EMBL" id="MPL59661.1"/>
    </source>
</evidence>
<protein>
    <submittedName>
        <fullName evidence="1">Uncharacterized protein</fullName>
    </submittedName>
</protein>